<dbReference type="GO" id="GO:0006304">
    <property type="term" value="P:DNA modification"/>
    <property type="evidence" value="ECO:0007669"/>
    <property type="project" value="InterPro"/>
</dbReference>
<comment type="catalytic activity">
    <reaction evidence="6">
        <text>a 2'-deoxyadenosine in DNA + S-adenosyl-L-methionine = an N(6)-methyl-2'-deoxyadenosine in DNA + S-adenosyl-L-homocysteine + H(+)</text>
        <dbReference type="Rhea" id="RHEA:15197"/>
        <dbReference type="Rhea" id="RHEA-COMP:12418"/>
        <dbReference type="Rhea" id="RHEA-COMP:12419"/>
        <dbReference type="ChEBI" id="CHEBI:15378"/>
        <dbReference type="ChEBI" id="CHEBI:57856"/>
        <dbReference type="ChEBI" id="CHEBI:59789"/>
        <dbReference type="ChEBI" id="CHEBI:90615"/>
        <dbReference type="ChEBI" id="CHEBI:90616"/>
        <dbReference type="EC" id="2.1.1.72"/>
    </reaction>
</comment>
<geneLocation type="plasmid" evidence="9 10">
    <name>5</name>
</geneLocation>
<keyword evidence="8" id="KW-0255">Endonuclease</keyword>
<sequence>MNEQAGFTLRGRNPDVLTCIANLSNDEVFTPPEFANRMLDTLAEAWATANDGASIWGNRNVRFLDPFTKSGVFLREITTRLIAGLADEIPELQERVDHILTRQVFGIGITKLTSLLARRSLYCSKYANGEHSVASSFKTEVGNIWFERIEHTWNGGKCSFCGAPRSLFDRDKGLENHAYALIHTNNIKARIGELFGADMQFDVLIGNPPYQMTGGAGGTSDSSIYHLFVEQAMALEPRYISMVIPSRWMAGGRGMDDFRQAFLSGGHLKELVDFPASAEVFPGVEIKAGICYFLWDRAHKGKCNVTTFRGGEAIGPIARKLDEYDIFVRDGRALSILHKVLSHDEVPINSILSRDTAFGLASNFAQFRATERDGDVALFFIQRMKRGVGYVARDTIRKSIPLIDKWKLLVPEAYNGGDAVPHQILGKPVVAPPNSVCTQSFLVFSVDTQQEAESVRSYYSTRLFRFLVSQRKITQHALNSTYSWVPMQTWDTTWTDEMLYEKYGISADEQAYIESQVRAMDVGDGE</sequence>
<dbReference type="PATRIC" id="fig|33050.5.peg.4978"/>
<dbReference type="KEGG" id="smag:AN936_26060"/>
<comment type="similarity">
    <text evidence="1">Belongs to the N(4)/N(6)-methyltransferase family.</text>
</comment>
<reference evidence="8 10" key="1">
    <citation type="journal article" date="2015" name="Genome Announc.">
        <title>Complete Genome Sequence of Polypropylene Glycol- and Polyethylene Glycol-Degrading Sphingopyxis macrogoltabida Strain EY-1.</title>
        <authorList>
            <person name="Ohtsubo Y."/>
            <person name="Nagata Y."/>
            <person name="Numata M."/>
            <person name="Tsuchikane K."/>
            <person name="Hosoyama A."/>
            <person name="Yamazoe A."/>
            <person name="Tsuda M."/>
            <person name="Fujita N."/>
            <person name="Kawai F."/>
        </authorList>
    </citation>
    <scope>NUCLEOTIDE SEQUENCE [LARGE SCALE GENOMIC DNA]</scope>
    <source>
        <strain evidence="8 10">EY-1</strain>
        <plasmid evidence="8">4</plasmid>
        <plasmid evidence="9">5</plasmid>
    </source>
</reference>
<evidence type="ECO:0000256" key="2">
    <source>
        <dbReference type="ARBA" id="ARBA00011900"/>
    </source>
</evidence>
<evidence type="ECO:0000313" key="9">
    <source>
        <dbReference type="EMBL" id="ALH83338.1"/>
    </source>
</evidence>
<dbReference type="GO" id="GO:0003676">
    <property type="term" value="F:nucleic acid binding"/>
    <property type="evidence" value="ECO:0007669"/>
    <property type="project" value="InterPro"/>
</dbReference>
<keyword evidence="3" id="KW-0489">Methyltransferase</keyword>
<dbReference type="GO" id="GO:0009007">
    <property type="term" value="F:site-specific DNA-methyltransferase (adenine-specific) activity"/>
    <property type="evidence" value="ECO:0007669"/>
    <property type="project" value="UniProtKB-EC"/>
</dbReference>
<dbReference type="PROSITE" id="PS00092">
    <property type="entry name" value="N6_MTASE"/>
    <property type="match status" value="1"/>
</dbReference>
<accession>A0A0N9UHQ3</accession>
<keyword evidence="8" id="KW-0614">Plasmid</keyword>
<geneLocation type="plasmid" evidence="8 10">
    <name>4</name>
</geneLocation>
<dbReference type="OrthoDB" id="9806213at2"/>
<dbReference type="RefSeq" id="WP_054590678.1">
    <property type="nucleotide sequence ID" value="NZ_CP012704.1"/>
</dbReference>
<feature type="domain" description="Type II methyltransferase M.TaqI-like" evidence="7">
    <location>
        <begin position="103"/>
        <end position="281"/>
    </location>
</feature>
<dbReference type="InterPro" id="IPR029063">
    <property type="entry name" value="SAM-dependent_MTases_sf"/>
</dbReference>
<dbReference type="EMBL" id="CP012705">
    <property type="protein sequence ID" value="ALH83338.1"/>
    <property type="molecule type" value="Genomic_DNA"/>
</dbReference>
<evidence type="ECO:0000256" key="1">
    <source>
        <dbReference type="ARBA" id="ARBA00006594"/>
    </source>
</evidence>
<dbReference type="Proteomes" id="UP000058074">
    <property type="component" value="Plasmid 4"/>
</dbReference>
<evidence type="ECO:0000256" key="4">
    <source>
        <dbReference type="ARBA" id="ARBA00022679"/>
    </source>
</evidence>
<dbReference type="GO" id="GO:0032259">
    <property type="term" value="P:methylation"/>
    <property type="evidence" value="ECO:0007669"/>
    <property type="project" value="UniProtKB-KW"/>
</dbReference>
<proteinExistence type="inferred from homology"/>
<dbReference type="Gene3D" id="3.40.50.150">
    <property type="entry name" value="Vaccinia Virus protein VP39"/>
    <property type="match status" value="1"/>
</dbReference>
<dbReference type="InterPro" id="IPR050953">
    <property type="entry name" value="N4_N6_ade-DNA_methylase"/>
</dbReference>
<keyword evidence="5" id="KW-0949">S-adenosyl-L-methionine</keyword>
<evidence type="ECO:0000259" key="7">
    <source>
        <dbReference type="Pfam" id="PF07669"/>
    </source>
</evidence>
<keyword evidence="8" id="KW-0378">Hydrolase</keyword>
<dbReference type="InterPro" id="IPR002052">
    <property type="entry name" value="DNA_methylase_N6_adenine_CS"/>
</dbReference>
<dbReference type="EC" id="2.1.1.72" evidence="2"/>
<dbReference type="InterPro" id="IPR011639">
    <property type="entry name" value="MethylTrfase_TaqI-like_dom"/>
</dbReference>
<dbReference type="PRINTS" id="PR00507">
    <property type="entry name" value="N12N6MTFRASE"/>
</dbReference>
<protein>
    <recommendedName>
        <fullName evidence="2">site-specific DNA-methyltransferase (adenine-specific)</fullName>
        <ecNumber evidence="2">2.1.1.72</ecNumber>
    </recommendedName>
</protein>
<dbReference type="REBASE" id="128137">
    <property type="entry name" value="M2.SmaEY1ORF27055P"/>
</dbReference>
<organism evidence="8 10">
    <name type="scientific">Sphingopyxis macrogoltabida</name>
    <name type="common">Sphingomonas macrogoltabidus</name>
    <dbReference type="NCBI Taxonomy" id="33050"/>
    <lineage>
        <taxon>Bacteria</taxon>
        <taxon>Pseudomonadati</taxon>
        <taxon>Pseudomonadota</taxon>
        <taxon>Alphaproteobacteria</taxon>
        <taxon>Sphingomonadales</taxon>
        <taxon>Sphingomonadaceae</taxon>
        <taxon>Sphingopyxis</taxon>
    </lineage>
</organism>
<dbReference type="PANTHER" id="PTHR33841">
    <property type="entry name" value="DNA METHYLTRANSFERASE YEEA-RELATED"/>
    <property type="match status" value="1"/>
</dbReference>
<dbReference type="KEGG" id="smag:AN936_27060"/>
<dbReference type="GO" id="GO:0004519">
    <property type="term" value="F:endonuclease activity"/>
    <property type="evidence" value="ECO:0007669"/>
    <property type="project" value="UniProtKB-KW"/>
</dbReference>
<dbReference type="SUPFAM" id="SSF53335">
    <property type="entry name" value="S-adenosyl-L-methionine-dependent methyltransferases"/>
    <property type="match status" value="1"/>
</dbReference>
<evidence type="ECO:0000313" key="8">
    <source>
        <dbReference type="EMBL" id="ALH83312.1"/>
    </source>
</evidence>
<dbReference type="Pfam" id="PF07669">
    <property type="entry name" value="Eco57I"/>
    <property type="match status" value="1"/>
</dbReference>
<keyword evidence="8" id="KW-0540">Nuclease</keyword>
<gene>
    <name evidence="8" type="ORF">AN936_26060</name>
    <name evidence="9" type="ORF">AN936_27060</name>
</gene>
<evidence type="ECO:0000256" key="3">
    <source>
        <dbReference type="ARBA" id="ARBA00022603"/>
    </source>
</evidence>
<dbReference type="AlphaFoldDB" id="A0A0N9UHQ3"/>
<dbReference type="PANTHER" id="PTHR33841:SF5">
    <property type="entry name" value="DNA METHYLASE (MODIFICATION METHYLASE) (METHYLTRANSFERASE)-RELATED"/>
    <property type="match status" value="1"/>
</dbReference>
<name>A0A0N9UHQ3_SPHMC</name>
<evidence type="ECO:0000256" key="6">
    <source>
        <dbReference type="ARBA" id="ARBA00047942"/>
    </source>
</evidence>
<dbReference type="Proteomes" id="UP000058074">
    <property type="component" value="Plasmid 5"/>
</dbReference>
<evidence type="ECO:0000313" key="10">
    <source>
        <dbReference type="Proteomes" id="UP000058074"/>
    </source>
</evidence>
<keyword evidence="4" id="KW-0808">Transferase</keyword>
<dbReference type="REBASE" id="128134">
    <property type="entry name" value="M2.SmaEY1ORF26055P"/>
</dbReference>
<dbReference type="EMBL" id="CP012704">
    <property type="protein sequence ID" value="ALH83312.1"/>
    <property type="molecule type" value="Genomic_DNA"/>
</dbReference>
<evidence type="ECO:0000256" key="5">
    <source>
        <dbReference type="ARBA" id="ARBA00022691"/>
    </source>
</evidence>